<feature type="transmembrane region" description="Helical" evidence="1">
    <location>
        <begin position="196"/>
        <end position="217"/>
    </location>
</feature>
<sequence>MSASPSRTPGYLAAAGTVALWTGFILLSRLAGRSPLTAWDTLALRLGTAALLLLPFSGDLIRTAWRDRRLWILALLGGLIYGVFVFAAFKYAPAAHAAILLPGMQPFLVALAAAVILGSRPDGRRMLALCFIALGIVFAGVHEFHAHGGPSPDTLTGDLLLLGGSLAWAVYSVLARKWQQAGQRDAQSPVTYDAWTLTRFVALASTALYLPVYLLWLPKALDQVPPVMLAVHGLYQGAGVTIVAMMFFLKAVQVLGAERTGALVALVPVLAGVAAAPLLGEALSPWLVAGLFCVSGGAFMAAGRATPRSQ</sequence>
<dbReference type="OrthoDB" id="4167046at2"/>
<reference evidence="3 4" key="1">
    <citation type="journal article" date="2011" name="J. Bacteriol.">
        <title>Genome sequence of Methyloversatilis universalis FAM5T, a methylotrophic representative of the order Rhodocyclales.</title>
        <authorList>
            <person name="Kittichotirat W."/>
            <person name="Good N.M."/>
            <person name="Hall R."/>
            <person name="Bringel F."/>
            <person name="Lajus A."/>
            <person name="Medigue C."/>
            <person name="Smalley N.E."/>
            <person name="Beck D."/>
            <person name="Bumgarner R."/>
            <person name="Vuilleumier S."/>
            <person name="Kalyuzhnaya M.G."/>
        </authorList>
    </citation>
    <scope>NUCLEOTIDE SEQUENCE [LARGE SCALE GENOMIC DNA]</scope>
    <source>
        <strain evidence="4">ATCC BAA-1314 / JCM 13912 / FAM5</strain>
    </source>
</reference>
<dbReference type="STRING" id="1000565.METUNv1_03940"/>
<feature type="transmembrane region" description="Helical" evidence="1">
    <location>
        <begin position="286"/>
        <end position="305"/>
    </location>
</feature>
<protein>
    <submittedName>
        <fullName evidence="3">Transmembrane protein</fullName>
    </submittedName>
</protein>
<dbReference type="PANTHER" id="PTHR22911">
    <property type="entry name" value="ACYL-MALONYL CONDENSING ENZYME-RELATED"/>
    <property type="match status" value="1"/>
</dbReference>
<dbReference type="Proteomes" id="UP000005019">
    <property type="component" value="Unassembled WGS sequence"/>
</dbReference>
<feature type="transmembrane region" description="Helical" evidence="1">
    <location>
        <begin position="12"/>
        <end position="30"/>
    </location>
</feature>
<dbReference type="eggNOG" id="COG0697">
    <property type="taxonomic scope" value="Bacteria"/>
</dbReference>
<dbReference type="Gene3D" id="1.10.3730.20">
    <property type="match status" value="1"/>
</dbReference>
<dbReference type="SUPFAM" id="SSF103481">
    <property type="entry name" value="Multidrug resistance efflux transporter EmrE"/>
    <property type="match status" value="2"/>
</dbReference>
<comment type="caution">
    <text evidence="3">The sequence shown here is derived from an EMBL/GenBank/DDBJ whole genome shotgun (WGS) entry which is preliminary data.</text>
</comment>
<dbReference type="InterPro" id="IPR000620">
    <property type="entry name" value="EamA_dom"/>
</dbReference>
<evidence type="ECO:0000259" key="2">
    <source>
        <dbReference type="Pfam" id="PF00892"/>
    </source>
</evidence>
<dbReference type="Pfam" id="PF00892">
    <property type="entry name" value="EamA"/>
    <property type="match status" value="2"/>
</dbReference>
<organism evidence="3 4">
    <name type="scientific">Methyloversatilis universalis (strain ATCC BAA-1314 / DSM 25237 / JCM 13912 / CCUG 52030 / FAM5)</name>
    <dbReference type="NCBI Taxonomy" id="1000565"/>
    <lineage>
        <taxon>Bacteria</taxon>
        <taxon>Pseudomonadati</taxon>
        <taxon>Pseudomonadota</taxon>
        <taxon>Betaproteobacteria</taxon>
        <taxon>Nitrosomonadales</taxon>
        <taxon>Sterolibacteriaceae</taxon>
        <taxon>Methyloversatilis</taxon>
    </lineage>
</organism>
<dbReference type="GO" id="GO:0016020">
    <property type="term" value="C:membrane"/>
    <property type="evidence" value="ECO:0007669"/>
    <property type="project" value="InterPro"/>
</dbReference>
<proteinExistence type="predicted"/>
<keyword evidence="1" id="KW-1133">Transmembrane helix</keyword>
<evidence type="ECO:0000313" key="3">
    <source>
        <dbReference type="EMBL" id="EGK69972.1"/>
    </source>
</evidence>
<name>F5RHZ0_METUF</name>
<feature type="transmembrane region" description="Helical" evidence="1">
    <location>
        <begin position="229"/>
        <end position="249"/>
    </location>
</feature>
<dbReference type="AlphaFoldDB" id="F5RHZ0"/>
<gene>
    <name evidence="3" type="ORF">METUNv1_03940</name>
</gene>
<feature type="domain" description="EamA" evidence="2">
    <location>
        <begin position="156"/>
        <end position="301"/>
    </location>
</feature>
<feature type="transmembrane region" description="Helical" evidence="1">
    <location>
        <begin position="126"/>
        <end position="145"/>
    </location>
</feature>
<feature type="domain" description="EamA" evidence="2">
    <location>
        <begin position="9"/>
        <end position="139"/>
    </location>
</feature>
<evidence type="ECO:0000313" key="4">
    <source>
        <dbReference type="Proteomes" id="UP000005019"/>
    </source>
</evidence>
<keyword evidence="1" id="KW-0472">Membrane</keyword>
<feature type="transmembrane region" description="Helical" evidence="1">
    <location>
        <begin position="157"/>
        <end position="175"/>
    </location>
</feature>
<keyword evidence="4" id="KW-1185">Reference proteome</keyword>
<dbReference type="RefSeq" id="WP_008064727.1">
    <property type="nucleotide sequence ID" value="NZ_AFHG01000059.1"/>
</dbReference>
<feature type="transmembrane region" description="Helical" evidence="1">
    <location>
        <begin position="95"/>
        <end position="119"/>
    </location>
</feature>
<feature type="transmembrane region" description="Helical" evidence="1">
    <location>
        <begin position="261"/>
        <end position="280"/>
    </location>
</feature>
<dbReference type="InterPro" id="IPR037185">
    <property type="entry name" value="EmrE-like"/>
</dbReference>
<evidence type="ECO:0000256" key="1">
    <source>
        <dbReference type="SAM" id="Phobius"/>
    </source>
</evidence>
<dbReference type="EMBL" id="AFHG01000059">
    <property type="protein sequence ID" value="EGK69972.1"/>
    <property type="molecule type" value="Genomic_DNA"/>
</dbReference>
<accession>F5RHZ0</accession>
<keyword evidence="1 3" id="KW-0812">Transmembrane</keyword>
<feature type="transmembrane region" description="Helical" evidence="1">
    <location>
        <begin position="70"/>
        <end position="89"/>
    </location>
</feature>